<organism evidence="1 2">
    <name type="scientific">Solea senegalensis</name>
    <name type="common">Senegalese sole</name>
    <dbReference type="NCBI Taxonomy" id="28829"/>
    <lineage>
        <taxon>Eukaryota</taxon>
        <taxon>Metazoa</taxon>
        <taxon>Chordata</taxon>
        <taxon>Craniata</taxon>
        <taxon>Vertebrata</taxon>
        <taxon>Euteleostomi</taxon>
        <taxon>Actinopterygii</taxon>
        <taxon>Neopterygii</taxon>
        <taxon>Teleostei</taxon>
        <taxon>Neoteleostei</taxon>
        <taxon>Acanthomorphata</taxon>
        <taxon>Carangaria</taxon>
        <taxon>Pleuronectiformes</taxon>
        <taxon>Pleuronectoidei</taxon>
        <taxon>Soleidae</taxon>
        <taxon>Solea</taxon>
    </lineage>
</organism>
<dbReference type="AlphaFoldDB" id="A0AAV6R8F3"/>
<dbReference type="EMBL" id="JAGKHQ010000013">
    <property type="protein sequence ID" value="KAG7500824.1"/>
    <property type="molecule type" value="Genomic_DNA"/>
</dbReference>
<name>A0AAV6R8F3_SOLSE</name>
<accession>A0AAV6R8F3</accession>
<gene>
    <name evidence="1" type="ORF">JOB18_031192</name>
</gene>
<dbReference type="Proteomes" id="UP000693946">
    <property type="component" value="Linkage Group LG20"/>
</dbReference>
<comment type="caution">
    <text evidence="1">The sequence shown here is derived from an EMBL/GenBank/DDBJ whole genome shotgun (WGS) entry which is preliminary data.</text>
</comment>
<proteinExistence type="predicted"/>
<keyword evidence="2" id="KW-1185">Reference proteome</keyword>
<protein>
    <submittedName>
        <fullName evidence="1">Uncharacterized protein</fullName>
    </submittedName>
</protein>
<sequence>MAPPRRPLDQLGTETRPRCSQCLPPLHFSSLTHSLPLSLTVYTYLPSESISLISPRDTSAPTAQSMAPLRLEEPLSAAAHLCVFLLTASAWMALTLPGPARCDSGALYQRATVDRTFDTGVGVEVFPGDGDEEAAGAESSPRFRRALSREKQMSLLSSSFVLKGDATHNQAMVHWTGQNSSVSSLTTSASCRDPLVHAPCPPTHLQHTHSCFVACHHPSIHAHITRNKLLFSQQAAAAARKRRVRGAAVRFYASRCFFHLHALPSAGGCNQTRFVEAPGGFHTLRPQGETKQ</sequence>
<reference evidence="1 2" key="1">
    <citation type="journal article" date="2021" name="Sci. Rep.">
        <title>Chromosome anchoring in Senegalese sole (Solea senegalensis) reveals sex-associated markers and genome rearrangements in flatfish.</title>
        <authorList>
            <person name="Guerrero-Cozar I."/>
            <person name="Gomez-Garrido J."/>
            <person name="Berbel C."/>
            <person name="Martinez-Blanch J.F."/>
            <person name="Alioto T."/>
            <person name="Claros M.G."/>
            <person name="Gagnaire P.A."/>
            <person name="Manchado M."/>
        </authorList>
    </citation>
    <scope>NUCLEOTIDE SEQUENCE [LARGE SCALE GENOMIC DNA]</scope>
    <source>
        <strain evidence="1">Sse05_10M</strain>
    </source>
</reference>
<evidence type="ECO:0000313" key="2">
    <source>
        <dbReference type="Proteomes" id="UP000693946"/>
    </source>
</evidence>
<evidence type="ECO:0000313" key="1">
    <source>
        <dbReference type="EMBL" id="KAG7500824.1"/>
    </source>
</evidence>